<reference evidence="2 3" key="1">
    <citation type="submission" date="2020-02" db="EMBL/GenBank/DDBJ databases">
        <title>Whole genome sequence of Halogeometricum borinquense strain wsp4.</title>
        <authorList>
            <person name="Verma D.K."/>
            <person name="Gopal K."/>
            <person name="Prasad E.S."/>
        </authorList>
    </citation>
    <scope>NUCLEOTIDE SEQUENCE [LARGE SCALE GENOMIC DNA]</scope>
    <source>
        <strain evidence="3">wsp4</strain>
    </source>
</reference>
<evidence type="ECO:0000256" key="1">
    <source>
        <dbReference type="SAM" id="Coils"/>
    </source>
</evidence>
<organism evidence="2 3">
    <name type="scientific">Halogeometricum borinquense</name>
    <dbReference type="NCBI Taxonomy" id="60847"/>
    <lineage>
        <taxon>Archaea</taxon>
        <taxon>Methanobacteriati</taxon>
        <taxon>Methanobacteriota</taxon>
        <taxon>Stenosarchaea group</taxon>
        <taxon>Halobacteria</taxon>
        <taxon>Halobacteriales</taxon>
        <taxon>Haloferacaceae</taxon>
        <taxon>Halogeometricum</taxon>
    </lineage>
</organism>
<gene>
    <name evidence="2" type="ORF">G3I44_14505</name>
</gene>
<dbReference type="Proteomes" id="UP000465846">
    <property type="component" value="Chromosome"/>
</dbReference>
<sequence>MLTDTDLAVLAQIRDGHDTSTAIREQSTLDQKKVQYRLNKLEDHGHITTETPDRWVVAEYDGNERRHRAPKQAELTDKGLAALIEDEERTEEAAEAYEGYTRDELVATVKDLEETVDRLEARQASFERQVRQLLDG</sequence>
<dbReference type="InterPro" id="IPR036388">
    <property type="entry name" value="WH-like_DNA-bd_sf"/>
</dbReference>
<dbReference type="Gene3D" id="1.10.10.10">
    <property type="entry name" value="Winged helix-like DNA-binding domain superfamily/Winged helix DNA-binding domain"/>
    <property type="match status" value="1"/>
</dbReference>
<accession>A0A6C0UR31</accession>
<proteinExistence type="predicted"/>
<evidence type="ECO:0000313" key="3">
    <source>
        <dbReference type="Proteomes" id="UP000465846"/>
    </source>
</evidence>
<dbReference type="RefSeq" id="WP_163487178.1">
    <property type="nucleotide sequence ID" value="NZ_CP048739.1"/>
</dbReference>
<evidence type="ECO:0008006" key="4">
    <source>
        <dbReference type="Google" id="ProtNLM"/>
    </source>
</evidence>
<keyword evidence="1" id="KW-0175">Coiled coil</keyword>
<dbReference type="EMBL" id="CP048739">
    <property type="protein sequence ID" value="QIB75398.1"/>
    <property type="molecule type" value="Genomic_DNA"/>
</dbReference>
<dbReference type="GeneID" id="44080636"/>
<dbReference type="InterPro" id="IPR036390">
    <property type="entry name" value="WH_DNA-bd_sf"/>
</dbReference>
<name>A0A6C0UR31_9EURY</name>
<protein>
    <recommendedName>
        <fullName evidence="4">MarR family transcriptional regulator</fullName>
    </recommendedName>
</protein>
<dbReference type="SUPFAM" id="SSF46785">
    <property type="entry name" value="Winged helix' DNA-binding domain"/>
    <property type="match status" value="1"/>
</dbReference>
<evidence type="ECO:0000313" key="2">
    <source>
        <dbReference type="EMBL" id="QIB75398.1"/>
    </source>
</evidence>
<dbReference type="AlphaFoldDB" id="A0A6C0UR31"/>
<feature type="coiled-coil region" evidence="1">
    <location>
        <begin position="102"/>
        <end position="136"/>
    </location>
</feature>